<protein>
    <recommendedName>
        <fullName evidence="3">AAA domain protein</fullName>
    </recommendedName>
</protein>
<reference evidence="1 2" key="1">
    <citation type="submission" date="2014-04" db="EMBL/GenBank/DDBJ databases">
        <title>Comparative Genomics of Cryptosporidium Species.</title>
        <authorList>
            <person name="Silva J.C."/>
            <person name="Su Q."/>
            <person name="Chalmers R."/>
            <person name="Chibucos M.C."/>
            <person name="Elwin K."/>
            <person name="Godinez A."/>
            <person name="Guo F."/>
            <person name="Huynh K."/>
            <person name="Orvis J."/>
            <person name="Ott S."/>
            <person name="Sadzewicz L."/>
            <person name="Sengamalay N."/>
            <person name="Shetty A."/>
            <person name="Sun M."/>
            <person name="Tallon L."/>
            <person name="Xiao L."/>
            <person name="Zhang H."/>
            <person name="Fraser C.M."/>
            <person name="Zhu G."/>
            <person name="Kissinger J."/>
            <person name="Widmer G."/>
        </authorList>
    </citation>
    <scope>NUCLEOTIDE SEQUENCE [LARGE SCALE GENOMIC DNA]</scope>
    <source>
        <strain evidence="1 2">UKMEL1</strain>
    </source>
</reference>
<name>A0A2P4YY15_9CRYT</name>
<keyword evidence="2" id="KW-1185">Reference proteome</keyword>
<comment type="caution">
    <text evidence="1">The sequence shown here is derived from an EMBL/GenBank/DDBJ whole genome shotgun (WGS) entry which is preliminary data.</text>
</comment>
<dbReference type="EMBL" id="JIBK01000005">
    <property type="protein sequence ID" value="POM82586.1"/>
    <property type="molecule type" value="Genomic_DNA"/>
</dbReference>
<dbReference type="VEuPathDB" id="CryptoDB:CmeUKMEL1_03135"/>
<evidence type="ECO:0008006" key="3">
    <source>
        <dbReference type="Google" id="ProtNLM"/>
    </source>
</evidence>
<evidence type="ECO:0000313" key="2">
    <source>
        <dbReference type="Proteomes" id="UP000236928"/>
    </source>
</evidence>
<accession>A0A2P4YY15</accession>
<dbReference type="Gene3D" id="3.40.50.300">
    <property type="entry name" value="P-loop containing nucleotide triphosphate hydrolases"/>
    <property type="match status" value="1"/>
</dbReference>
<gene>
    <name evidence="1" type="ORF">CmeUKMEL1_03135</name>
</gene>
<evidence type="ECO:0000313" key="1">
    <source>
        <dbReference type="EMBL" id="POM82586.1"/>
    </source>
</evidence>
<dbReference type="AlphaFoldDB" id="A0A2P4YY15"/>
<proteinExistence type="predicted"/>
<dbReference type="InterPro" id="IPR027417">
    <property type="entry name" value="P-loop_NTPase"/>
</dbReference>
<sequence>MLTLNTFNIRRLLLTCQIYDNDQIDKILDTLSEINVDEYQDEFLDMLAKNTLLIINRDISKEIKVMKEMFTSKLAIVPLIFGIQGSNKSSVINDLSHYLNIPNVVSTNTVKETLRIYHGRTNNTLENDNLSFSNYLINSREIINGIQVDIEKAIKQGKSIILSGHNLFLPYIFELHYGGLFPAPILINEMEDNSVNHSFPLYFLPSNNEDSISLLFIPILLKADLKKTRVNPETIDFLQKLQDEIISNTVNNPTNWPVHIVSHDPEIPQKTSRTIHQIVIKSLKKAIHLT</sequence>
<organism evidence="1 2">
    <name type="scientific">Cryptosporidium meleagridis</name>
    <dbReference type="NCBI Taxonomy" id="93969"/>
    <lineage>
        <taxon>Eukaryota</taxon>
        <taxon>Sar</taxon>
        <taxon>Alveolata</taxon>
        <taxon>Apicomplexa</taxon>
        <taxon>Conoidasida</taxon>
        <taxon>Coccidia</taxon>
        <taxon>Eucoccidiorida</taxon>
        <taxon>Eimeriorina</taxon>
        <taxon>Cryptosporidiidae</taxon>
        <taxon>Cryptosporidium</taxon>
    </lineage>
</organism>
<dbReference type="Proteomes" id="UP000236928">
    <property type="component" value="Unassembled WGS sequence"/>
</dbReference>
<dbReference type="OrthoDB" id="271259at2759"/>